<feature type="compositionally biased region" description="Acidic residues" evidence="2">
    <location>
        <begin position="312"/>
        <end position="324"/>
    </location>
</feature>
<reference evidence="5 6" key="1">
    <citation type="submission" date="2018-04" db="EMBL/GenBank/DDBJ databases">
        <title>Genomic Encyclopedia of Archaeal and Bacterial Type Strains, Phase II (KMG-II): from individual species to whole genera.</title>
        <authorList>
            <person name="Goeker M."/>
        </authorList>
    </citation>
    <scope>NUCLEOTIDE SEQUENCE [LARGE SCALE GENOMIC DNA]</scope>
    <source>
        <strain evidence="5 6">DSM 29329</strain>
    </source>
</reference>
<dbReference type="Proteomes" id="UP000244069">
    <property type="component" value="Unassembled WGS sequence"/>
</dbReference>
<protein>
    <submittedName>
        <fullName evidence="5">Transglycosylase-like protein with SLT domain</fullName>
    </submittedName>
</protein>
<proteinExistence type="inferred from homology"/>
<feature type="chain" id="PRO_5015725682" evidence="3">
    <location>
        <begin position="30"/>
        <end position="324"/>
    </location>
</feature>
<comment type="similarity">
    <text evidence="1">Belongs to the virb1 family.</text>
</comment>
<dbReference type="InterPro" id="IPR008258">
    <property type="entry name" value="Transglycosylase_SLT_dom_1"/>
</dbReference>
<dbReference type="Gene3D" id="1.10.530.10">
    <property type="match status" value="1"/>
</dbReference>
<evidence type="ECO:0000313" key="5">
    <source>
        <dbReference type="EMBL" id="PTX47823.1"/>
    </source>
</evidence>
<evidence type="ECO:0000259" key="4">
    <source>
        <dbReference type="Pfam" id="PF01464"/>
    </source>
</evidence>
<dbReference type="EMBL" id="QBKN01000011">
    <property type="protein sequence ID" value="PTX47823.1"/>
    <property type="molecule type" value="Genomic_DNA"/>
</dbReference>
<dbReference type="InterPro" id="IPR023346">
    <property type="entry name" value="Lysozyme-like_dom_sf"/>
</dbReference>
<feature type="signal peptide" evidence="3">
    <location>
        <begin position="1"/>
        <end position="29"/>
    </location>
</feature>
<sequence>MLHTRLCGALPGFVAPFLIHVLLSAPVAAQIGPAPQETGPTPQAVTESLRPKARVREFVLPEARWGKARRSWTRAVVSALRSHARQLPRLEPRDIATWCPAYLTADTRQREAFWVGLVSSLAWHESTHRPGAVGGGNQWFGLVQIFPPTARHYGCRARSGAALKDPEDNLSCGLRIMAETVPRDGVISAGMQGVAADWGPFHSRSKREDMIAWTREQDYCRQIGRSLRPVSRPAAIEFAYTERPHSRPEGLAPLGVSDSLPPDALVSEVPEQDEAGMPLAAAVAEFMDLADPELSEEGALKEEEPGQVPELSETEGDDPAADAS</sequence>
<name>A0A2T6AVI3_9RHOB</name>
<dbReference type="Pfam" id="PF01464">
    <property type="entry name" value="SLT"/>
    <property type="match status" value="1"/>
</dbReference>
<gene>
    <name evidence="5" type="ORF">C8N44_111154</name>
</gene>
<keyword evidence="3" id="KW-0732">Signal</keyword>
<dbReference type="OrthoDB" id="5763339at2"/>
<keyword evidence="6" id="KW-1185">Reference proteome</keyword>
<dbReference type="AlphaFoldDB" id="A0A2T6AVI3"/>
<feature type="region of interest" description="Disordered" evidence="2">
    <location>
        <begin position="288"/>
        <end position="324"/>
    </location>
</feature>
<evidence type="ECO:0000256" key="1">
    <source>
        <dbReference type="ARBA" id="ARBA00009387"/>
    </source>
</evidence>
<comment type="caution">
    <text evidence="5">The sequence shown here is derived from an EMBL/GenBank/DDBJ whole genome shotgun (WGS) entry which is preliminary data.</text>
</comment>
<evidence type="ECO:0000313" key="6">
    <source>
        <dbReference type="Proteomes" id="UP000244069"/>
    </source>
</evidence>
<accession>A0A2T6AVI3</accession>
<organism evidence="5 6">
    <name type="scientific">Allosediminivita pacifica</name>
    <dbReference type="NCBI Taxonomy" id="1267769"/>
    <lineage>
        <taxon>Bacteria</taxon>
        <taxon>Pseudomonadati</taxon>
        <taxon>Pseudomonadota</taxon>
        <taxon>Alphaproteobacteria</taxon>
        <taxon>Rhodobacterales</taxon>
        <taxon>Paracoccaceae</taxon>
        <taxon>Allosediminivita</taxon>
    </lineage>
</organism>
<evidence type="ECO:0000256" key="2">
    <source>
        <dbReference type="SAM" id="MobiDB-lite"/>
    </source>
</evidence>
<dbReference type="SUPFAM" id="SSF53955">
    <property type="entry name" value="Lysozyme-like"/>
    <property type="match status" value="1"/>
</dbReference>
<feature type="domain" description="Transglycosylase SLT" evidence="4">
    <location>
        <begin position="109"/>
        <end position="180"/>
    </location>
</feature>
<evidence type="ECO:0000256" key="3">
    <source>
        <dbReference type="SAM" id="SignalP"/>
    </source>
</evidence>